<evidence type="ECO:0000313" key="2">
    <source>
        <dbReference type="EMBL" id="POM62369.1"/>
    </source>
</evidence>
<dbReference type="AlphaFoldDB" id="A0A2P4XA16"/>
<gene>
    <name evidence="2" type="ORF">PHPALM_28483</name>
</gene>
<dbReference type="Proteomes" id="UP000237271">
    <property type="component" value="Unassembled WGS sequence"/>
</dbReference>
<organism evidence="2 3">
    <name type="scientific">Phytophthora palmivora</name>
    <dbReference type="NCBI Taxonomy" id="4796"/>
    <lineage>
        <taxon>Eukaryota</taxon>
        <taxon>Sar</taxon>
        <taxon>Stramenopiles</taxon>
        <taxon>Oomycota</taxon>
        <taxon>Peronosporomycetes</taxon>
        <taxon>Peronosporales</taxon>
        <taxon>Peronosporaceae</taxon>
        <taxon>Phytophthora</taxon>
    </lineage>
</organism>
<feature type="compositionally biased region" description="Polar residues" evidence="1">
    <location>
        <begin position="1"/>
        <end position="21"/>
    </location>
</feature>
<dbReference type="EMBL" id="NCKW01015589">
    <property type="protein sequence ID" value="POM62369.1"/>
    <property type="molecule type" value="Genomic_DNA"/>
</dbReference>
<dbReference type="OrthoDB" id="126031at2759"/>
<evidence type="ECO:0000256" key="1">
    <source>
        <dbReference type="SAM" id="MobiDB-lite"/>
    </source>
</evidence>
<proteinExistence type="predicted"/>
<name>A0A2P4XA16_9STRA</name>
<comment type="caution">
    <text evidence="2">The sequence shown here is derived from an EMBL/GenBank/DDBJ whole genome shotgun (WGS) entry which is preliminary data.</text>
</comment>
<feature type="region of interest" description="Disordered" evidence="1">
    <location>
        <begin position="1"/>
        <end position="22"/>
    </location>
</feature>
<accession>A0A2P4XA16</accession>
<evidence type="ECO:0000313" key="3">
    <source>
        <dbReference type="Proteomes" id="UP000237271"/>
    </source>
</evidence>
<sequence length="77" mass="8941">MNTGDWSGIQKQRGGSKNTPKPTLIQLVELVEQKYNVRGNRETVGRSWDARSFTHKKLHHDINNTNMQKRFDYVVKG</sequence>
<keyword evidence="3" id="KW-1185">Reference proteome</keyword>
<protein>
    <submittedName>
        <fullName evidence="2">Uncharacterized protein</fullName>
    </submittedName>
</protein>
<reference evidence="2 3" key="1">
    <citation type="journal article" date="2017" name="Genome Biol. Evol.">
        <title>Phytophthora megakarya and P. palmivora, closely related causal agents of cacao black pod rot, underwent increases in genome sizes and gene numbers by different mechanisms.</title>
        <authorList>
            <person name="Ali S.S."/>
            <person name="Shao J."/>
            <person name="Lary D.J."/>
            <person name="Kronmiller B."/>
            <person name="Shen D."/>
            <person name="Strem M.D."/>
            <person name="Amoako-Attah I."/>
            <person name="Akrofi A.Y."/>
            <person name="Begoude B.A."/>
            <person name="Ten Hoopen G.M."/>
            <person name="Coulibaly K."/>
            <person name="Kebe B.I."/>
            <person name="Melnick R.L."/>
            <person name="Guiltinan M.J."/>
            <person name="Tyler B.M."/>
            <person name="Meinhardt L.W."/>
            <person name="Bailey B.A."/>
        </authorList>
    </citation>
    <scope>NUCLEOTIDE SEQUENCE [LARGE SCALE GENOMIC DNA]</scope>
    <source>
        <strain evidence="3">sbr112.9</strain>
    </source>
</reference>